<evidence type="ECO:0000313" key="2">
    <source>
        <dbReference type="EMBL" id="KAA0873714.1"/>
    </source>
</evidence>
<organism evidence="2 3">
    <name type="scientific">Nitrincola tapanii</name>
    <dbReference type="NCBI Taxonomy" id="1708751"/>
    <lineage>
        <taxon>Bacteria</taxon>
        <taxon>Pseudomonadati</taxon>
        <taxon>Pseudomonadota</taxon>
        <taxon>Gammaproteobacteria</taxon>
        <taxon>Oceanospirillales</taxon>
        <taxon>Oceanospirillaceae</taxon>
        <taxon>Nitrincola</taxon>
    </lineage>
</organism>
<comment type="caution">
    <text evidence="2">The sequence shown here is derived from an EMBL/GenBank/DDBJ whole genome shotgun (WGS) entry which is preliminary data.</text>
</comment>
<accession>A0A5A9VZQ1</accession>
<name>A0A5A9VZQ1_9GAMM</name>
<dbReference type="EMBL" id="SMRS01000009">
    <property type="protein sequence ID" value="KAA0873714.1"/>
    <property type="molecule type" value="Genomic_DNA"/>
</dbReference>
<gene>
    <name evidence="2" type="ORF">E1H14_11725</name>
</gene>
<dbReference type="InterPro" id="IPR011009">
    <property type="entry name" value="Kinase-like_dom_sf"/>
</dbReference>
<sequence length="544" mass="61987">MNLMLPSEVHTQLVFLLAEVRTQVQTLKTLFKNPSNTLARSLLARSGHTYNLRQRVHARCIKAFQHQDRLHAQSLKAAGDIADELERIAALCRDAARDLPQIQQRRILEEHKYLKRFNQIDAALALLERILEHADTREALQLSQTQQKLARFYRRSRRAHLKALKHSDQTESLITSLFLARHLLEMGNALVNISEALIGVMLGQTMNLEQFLSLKAMVGNLGLDKELDALSLSQIAETRSGSAISALSHEPGSDAFIGVLKEGELRKVQEERRGLERWNAIFPGIAPQILSQHNQGQSGALIIEHLPGYTLEQLLVSGPNTTREAAITRLIEILPQLWLKTRKNQKVNAEYLQQLKRRLPGILNVHPEFDYGHTRIGDLERLAFRALLSRVELIETKLNAPFSVYIHGDFNLDNILFDDEQQKIKFIDLHRSRASDYVQDVSVFMVSCLRLPLFDSESRQRLEQTALQLFLCAQQFADSQEDGLFAARMTLALARSLITSTRFILDESHARGLFERGVYLLEHLVHSDPFSDHYELPIKELLHA</sequence>
<protein>
    <recommendedName>
        <fullName evidence="1">Aminoglycoside phosphotransferase domain-containing protein</fullName>
    </recommendedName>
</protein>
<dbReference type="InterPro" id="IPR002575">
    <property type="entry name" value="Aminoglycoside_PTrfase"/>
</dbReference>
<dbReference type="Pfam" id="PF01636">
    <property type="entry name" value="APH"/>
    <property type="match status" value="1"/>
</dbReference>
<dbReference type="SUPFAM" id="SSF56112">
    <property type="entry name" value="Protein kinase-like (PK-like)"/>
    <property type="match status" value="1"/>
</dbReference>
<dbReference type="Proteomes" id="UP000325302">
    <property type="component" value="Unassembled WGS sequence"/>
</dbReference>
<dbReference type="InterPro" id="IPR038078">
    <property type="entry name" value="PhoU-like_sf"/>
</dbReference>
<evidence type="ECO:0000313" key="3">
    <source>
        <dbReference type="Proteomes" id="UP000325302"/>
    </source>
</evidence>
<dbReference type="AlphaFoldDB" id="A0A5A9VZQ1"/>
<dbReference type="SUPFAM" id="SSF109755">
    <property type="entry name" value="PhoU-like"/>
    <property type="match status" value="1"/>
</dbReference>
<reference evidence="2 3" key="1">
    <citation type="submission" date="2019-03" db="EMBL/GenBank/DDBJ databases">
        <title>Nitrincola sp. nov. isolated from an Indian soda lake.</title>
        <authorList>
            <person name="Joshi A."/>
            <person name="Thite S.V."/>
            <person name="Joseph N."/>
            <person name="Dhotre D."/>
            <person name="Moorthy M."/>
            <person name="Shouche Y.S."/>
        </authorList>
    </citation>
    <scope>NUCLEOTIDE SEQUENCE [LARGE SCALE GENOMIC DNA]</scope>
    <source>
        <strain evidence="2 3">MEB193</strain>
    </source>
</reference>
<dbReference type="OrthoDB" id="3806873at2"/>
<dbReference type="Gene3D" id="3.90.1200.10">
    <property type="match status" value="1"/>
</dbReference>
<dbReference type="Gene3D" id="1.20.58.220">
    <property type="entry name" value="Phosphate transport system protein phou homolog 2, domain 2"/>
    <property type="match status" value="1"/>
</dbReference>
<evidence type="ECO:0000259" key="1">
    <source>
        <dbReference type="Pfam" id="PF01636"/>
    </source>
</evidence>
<feature type="domain" description="Aminoglycoside phosphotransferase" evidence="1">
    <location>
        <begin position="286"/>
        <end position="446"/>
    </location>
</feature>
<dbReference type="RefSeq" id="WP_149391673.1">
    <property type="nucleotide sequence ID" value="NZ_SMRS01000009.1"/>
</dbReference>
<proteinExistence type="predicted"/>
<keyword evidence="3" id="KW-1185">Reference proteome</keyword>